<reference evidence="1 2" key="1">
    <citation type="submission" date="2017-03" db="EMBL/GenBank/DDBJ databases">
        <authorList>
            <person name="Afonso C.L."/>
            <person name="Miller P.J."/>
            <person name="Scott M.A."/>
            <person name="Spackman E."/>
            <person name="Goraichik I."/>
            <person name="Dimitrov K.M."/>
            <person name="Suarez D.L."/>
            <person name="Swayne D.E."/>
        </authorList>
    </citation>
    <scope>NUCLEOTIDE SEQUENCE [LARGE SCALE GENOMIC DNA]</scope>
    <source>
        <strain evidence="1 2">CECT 8620</strain>
    </source>
</reference>
<dbReference type="EMBL" id="FWFS01000002">
    <property type="protein sequence ID" value="SLN27679.1"/>
    <property type="molecule type" value="Genomic_DNA"/>
</dbReference>
<evidence type="ECO:0000313" key="2">
    <source>
        <dbReference type="Proteomes" id="UP000193862"/>
    </source>
</evidence>
<dbReference type="Proteomes" id="UP000193862">
    <property type="component" value="Unassembled WGS sequence"/>
</dbReference>
<organism evidence="1 2">
    <name type="scientific">Aquimixticola soesokkakensis</name>
    <dbReference type="NCBI Taxonomy" id="1519096"/>
    <lineage>
        <taxon>Bacteria</taxon>
        <taxon>Pseudomonadati</taxon>
        <taxon>Pseudomonadota</taxon>
        <taxon>Alphaproteobacteria</taxon>
        <taxon>Rhodobacterales</taxon>
        <taxon>Paracoccaceae</taxon>
        <taxon>Aquimixticola</taxon>
    </lineage>
</organism>
<proteinExistence type="predicted"/>
<accession>A0A1Y5S1P8</accession>
<name>A0A1Y5S1P8_9RHOB</name>
<evidence type="ECO:0000313" key="1">
    <source>
        <dbReference type="EMBL" id="SLN27679.1"/>
    </source>
</evidence>
<gene>
    <name evidence="1" type="ORF">AQS8620_00851</name>
</gene>
<sequence>MTKPMIGAEADGATCDLRNATLFNFAALCRVAESTKITPQTGVEERK</sequence>
<dbReference type="RefSeq" id="WP_159453195.1">
    <property type="nucleotide sequence ID" value="NZ_FWFS01000002.1"/>
</dbReference>
<dbReference type="AlphaFoldDB" id="A0A1Y5S1P8"/>
<protein>
    <submittedName>
        <fullName evidence="1">Uncharacterized protein</fullName>
    </submittedName>
</protein>
<dbReference type="OrthoDB" id="9803803at2"/>
<keyword evidence="2" id="KW-1185">Reference proteome</keyword>